<evidence type="ECO:0000313" key="2">
    <source>
        <dbReference type="EMBL" id="CAK0873201.1"/>
    </source>
</evidence>
<keyword evidence="3" id="KW-1185">Reference proteome</keyword>
<evidence type="ECO:0000313" key="3">
    <source>
        <dbReference type="Proteomes" id="UP001189429"/>
    </source>
</evidence>
<comment type="caution">
    <text evidence="2">The sequence shown here is derived from an EMBL/GenBank/DDBJ whole genome shotgun (WGS) entry which is preliminary data.</text>
</comment>
<dbReference type="Proteomes" id="UP001189429">
    <property type="component" value="Unassembled WGS sequence"/>
</dbReference>
<sequence length="99" mass="11125">MKDSLDSAICDRARKHVQFHPGGPGCAQRLRWWERHARHLGGPRHAELAAASEGLSFRGLWAASERAIEERLSASRGRCPRRWRTGGASGPFSRGPRRR</sequence>
<protein>
    <submittedName>
        <fullName evidence="2">Uncharacterized protein</fullName>
    </submittedName>
</protein>
<feature type="region of interest" description="Disordered" evidence="1">
    <location>
        <begin position="79"/>
        <end position="99"/>
    </location>
</feature>
<dbReference type="EMBL" id="CAUYUJ010017250">
    <property type="protein sequence ID" value="CAK0873201.1"/>
    <property type="molecule type" value="Genomic_DNA"/>
</dbReference>
<reference evidence="2" key="1">
    <citation type="submission" date="2023-10" db="EMBL/GenBank/DDBJ databases">
        <authorList>
            <person name="Chen Y."/>
            <person name="Shah S."/>
            <person name="Dougan E. K."/>
            <person name="Thang M."/>
            <person name="Chan C."/>
        </authorList>
    </citation>
    <scope>NUCLEOTIDE SEQUENCE [LARGE SCALE GENOMIC DNA]</scope>
</reference>
<gene>
    <name evidence="2" type="ORF">PCOR1329_LOCUS58465</name>
</gene>
<organism evidence="2 3">
    <name type="scientific">Prorocentrum cordatum</name>
    <dbReference type="NCBI Taxonomy" id="2364126"/>
    <lineage>
        <taxon>Eukaryota</taxon>
        <taxon>Sar</taxon>
        <taxon>Alveolata</taxon>
        <taxon>Dinophyceae</taxon>
        <taxon>Prorocentrales</taxon>
        <taxon>Prorocentraceae</taxon>
        <taxon>Prorocentrum</taxon>
    </lineage>
</organism>
<accession>A0ABN9VIX7</accession>
<proteinExistence type="predicted"/>
<name>A0ABN9VIX7_9DINO</name>
<evidence type="ECO:0000256" key="1">
    <source>
        <dbReference type="SAM" id="MobiDB-lite"/>
    </source>
</evidence>